<organism evidence="5 6">
    <name type="scientific">Persephonella marina (strain DSM 14350 / EX-H1)</name>
    <dbReference type="NCBI Taxonomy" id="123214"/>
    <lineage>
        <taxon>Bacteria</taxon>
        <taxon>Pseudomonadati</taxon>
        <taxon>Aquificota</taxon>
        <taxon>Aquificia</taxon>
        <taxon>Aquificales</taxon>
        <taxon>Hydrogenothermaceae</taxon>
        <taxon>Persephonella</taxon>
    </lineage>
</organism>
<keyword evidence="3 5" id="KW-0413">Isomerase</keyword>
<dbReference type="RefSeq" id="WP_012675799.1">
    <property type="nucleotide sequence ID" value="NC_012440.1"/>
</dbReference>
<evidence type="ECO:0000313" key="6">
    <source>
        <dbReference type="Proteomes" id="UP000001366"/>
    </source>
</evidence>
<protein>
    <submittedName>
        <fullName evidence="5">tRNA pseudouridine synthase D</fullName>
        <ecNumber evidence="5">5.4.99.-</ecNumber>
    </submittedName>
</protein>
<feature type="domain" description="TRUD" evidence="4">
    <location>
        <begin position="160"/>
        <end position="355"/>
    </location>
</feature>
<dbReference type="GO" id="GO:0008033">
    <property type="term" value="P:tRNA processing"/>
    <property type="evidence" value="ECO:0007669"/>
    <property type="project" value="UniProtKB-KW"/>
</dbReference>
<dbReference type="eggNOG" id="COG0585">
    <property type="taxonomic scope" value="Bacteria"/>
</dbReference>
<proteinExistence type="inferred from homology"/>
<name>C0QUJ5_PERMH</name>
<dbReference type="PROSITE" id="PS50984">
    <property type="entry name" value="TRUD"/>
    <property type="match status" value="1"/>
</dbReference>
<dbReference type="PANTHER" id="PTHR13326">
    <property type="entry name" value="TRNA PSEUDOURIDINE SYNTHASE D"/>
    <property type="match status" value="1"/>
</dbReference>
<dbReference type="EMBL" id="CP001230">
    <property type="protein sequence ID" value="ACO03560.1"/>
    <property type="molecule type" value="Genomic_DNA"/>
</dbReference>
<dbReference type="AlphaFoldDB" id="C0QUJ5"/>
<sequence length="390" mass="46574">MKPLEYYIKKELSDFIVEEVFDKEIKEKGDYQIFILTKSNLSTIQVVRFLASFYRLKPSDIGFAGLKDRFAITKQYLSFPSDINIPERVVFQLRNGKWEKTDNVDFSRSTAFSLEKIGYSDSPIKLGDNRGNLFSIKIHNLNREMRRLFYENLDRAKIYGFPNYFGEQRFGSVKGRNDFIFLYLLKGETEKALKLYFSIKGSVKNWGNWEKLYRDLRGVLENYERDLILGLKRGLSFEKAVRILPKNIRLMFNFAFQSYLWNEYLRRYIEKKYPYKRVPFIHNWYLSYYIELYDLEYMKDLKIPYLNRDYRTEDDLLKGIIEKTLEEKGIREEHYGKEIAGIKVLTDGERPAITFPQDIRITDKTKKSLRINFFLPTGSYATVFLRALLY</sequence>
<dbReference type="GO" id="GO:0009982">
    <property type="term" value="F:pseudouridine synthase activity"/>
    <property type="evidence" value="ECO:0007669"/>
    <property type="project" value="InterPro"/>
</dbReference>
<dbReference type="GO" id="GO:0140098">
    <property type="term" value="F:catalytic activity, acting on RNA"/>
    <property type="evidence" value="ECO:0007669"/>
    <property type="project" value="UniProtKB-ARBA"/>
</dbReference>
<dbReference type="STRING" id="123214.PERMA_0571"/>
<dbReference type="Gene3D" id="3.30.2350.20">
    <property type="entry name" value="TruD, catalytic domain"/>
    <property type="match status" value="3"/>
</dbReference>
<accession>C0QUJ5</accession>
<dbReference type="KEGG" id="pmx:PERMA_0571"/>
<dbReference type="HOGENOM" id="CLU_005281_4_1_0"/>
<dbReference type="InterPro" id="IPR020103">
    <property type="entry name" value="PsdUridine_synth_cat_dom_sf"/>
</dbReference>
<evidence type="ECO:0000259" key="4">
    <source>
        <dbReference type="PROSITE" id="PS50984"/>
    </source>
</evidence>
<dbReference type="InterPro" id="IPR042214">
    <property type="entry name" value="TruD_catalytic"/>
</dbReference>
<dbReference type="PaxDb" id="123214-PERMA_0571"/>
<dbReference type="PIRSF" id="PIRSF037016">
    <property type="entry name" value="Pseudouridin_synth_euk_prd"/>
    <property type="match status" value="1"/>
</dbReference>
<evidence type="ECO:0000313" key="5">
    <source>
        <dbReference type="EMBL" id="ACO03560.1"/>
    </source>
</evidence>
<dbReference type="PROSITE" id="PS01268">
    <property type="entry name" value="UPF0024"/>
    <property type="match status" value="1"/>
</dbReference>
<dbReference type="PANTHER" id="PTHR13326:SF21">
    <property type="entry name" value="PSEUDOURIDYLATE SYNTHASE PUS7L"/>
    <property type="match status" value="1"/>
</dbReference>
<dbReference type="SUPFAM" id="SSF55120">
    <property type="entry name" value="Pseudouridine synthase"/>
    <property type="match status" value="1"/>
</dbReference>
<keyword evidence="2" id="KW-0819">tRNA processing</keyword>
<dbReference type="GO" id="GO:0003723">
    <property type="term" value="F:RNA binding"/>
    <property type="evidence" value="ECO:0007669"/>
    <property type="project" value="InterPro"/>
</dbReference>
<reference evidence="5 6" key="1">
    <citation type="journal article" date="2009" name="J. Bacteriol.">
        <title>Complete and draft genome sequences of six members of the Aquificales.</title>
        <authorList>
            <person name="Reysenbach A.L."/>
            <person name="Hamamura N."/>
            <person name="Podar M."/>
            <person name="Griffiths E."/>
            <person name="Ferreira S."/>
            <person name="Hochstein R."/>
            <person name="Heidelberg J."/>
            <person name="Johnson J."/>
            <person name="Mead D."/>
            <person name="Pohorille A."/>
            <person name="Sarmiento M."/>
            <person name="Schweighofer K."/>
            <person name="Seshadri R."/>
            <person name="Voytek M.A."/>
        </authorList>
    </citation>
    <scope>NUCLEOTIDE SEQUENCE [LARGE SCALE GENOMIC DNA]</scope>
    <source>
        <strain evidence="6">DSM 14350 / EX-H1</strain>
    </source>
</reference>
<evidence type="ECO:0000256" key="1">
    <source>
        <dbReference type="ARBA" id="ARBA00007953"/>
    </source>
</evidence>
<evidence type="ECO:0000256" key="3">
    <source>
        <dbReference type="ARBA" id="ARBA00023235"/>
    </source>
</evidence>
<gene>
    <name evidence="5" type="primary">truD_1</name>
    <name evidence="5" type="ordered locus">PERMA_0571</name>
</gene>
<dbReference type="InterPro" id="IPR011760">
    <property type="entry name" value="PsdUridine_synth_TruD_insert"/>
</dbReference>
<dbReference type="Pfam" id="PF01142">
    <property type="entry name" value="TruD"/>
    <property type="match status" value="2"/>
</dbReference>
<evidence type="ECO:0000256" key="2">
    <source>
        <dbReference type="ARBA" id="ARBA00022694"/>
    </source>
</evidence>
<dbReference type="InterPro" id="IPR001656">
    <property type="entry name" value="PsdUridine_synth_TruD"/>
</dbReference>
<comment type="similarity">
    <text evidence="1">Belongs to the pseudouridine synthase TruD family.</text>
</comment>
<dbReference type="EC" id="5.4.99.-" evidence="5"/>
<dbReference type="InterPro" id="IPR020119">
    <property type="entry name" value="PsdUridine_synth_TruD_CS"/>
</dbReference>
<keyword evidence="6" id="KW-1185">Reference proteome</keyword>
<dbReference type="Proteomes" id="UP000001366">
    <property type="component" value="Chromosome"/>
</dbReference>
<dbReference type="GO" id="GO:0001522">
    <property type="term" value="P:pseudouridine synthesis"/>
    <property type="evidence" value="ECO:0007669"/>
    <property type="project" value="InterPro"/>
</dbReference>
<dbReference type="NCBIfam" id="NF002160">
    <property type="entry name" value="PRK00984.2-5"/>
    <property type="match status" value="1"/>
</dbReference>
<dbReference type="OrthoDB" id="1550679at2"/>